<dbReference type="PRINTS" id="PR00105">
    <property type="entry name" value="C5METTRFRASE"/>
</dbReference>
<feature type="active site" evidence="8">
    <location>
        <position position="437"/>
    </location>
</feature>
<dbReference type="PROSITE" id="PS51679">
    <property type="entry name" value="SAM_MT_C5"/>
    <property type="match status" value="1"/>
</dbReference>
<dbReference type="InterPro" id="IPR001525">
    <property type="entry name" value="C5_MeTfrase"/>
</dbReference>
<comment type="catalytic activity">
    <reaction evidence="10">
        <text>a 2'-deoxycytidine in DNA + S-adenosyl-L-methionine = a 5-methyl-2'-deoxycytidine in DNA + S-adenosyl-L-homocysteine + H(+)</text>
        <dbReference type="Rhea" id="RHEA:13681"/>
        <dbReference type="Rhea" id="RHEA-COMP:11369"/>
        <dbReference type="Rhea" id="RHEA-COMP:11370"/>
        <dbReference type="ChEBI" id="CHEBI:15378"/>
        <dbReference type="ChEBI" id="CHEBI:57856"/>
        <dbReference type="ChEBI" id="CHEBI:59789"/>
        <dbReference type="ChEBI" id="CHEBI:85452"/>
        <dbReference type="ChEBI" id="CHEBI:85454"/>
        <dbReference type="EC" id="2.1.1.37"/>
    </reaction>
</comment>
<dbReference type="InterPro" id="IPR001025">
    <property type="entry name" value="BAH_dom"/>
</dbReference>
<evidence type="ECO:0000256" key="7">
    <source>
        <dbReference type="ARBA" id="ARBA00023242"/>
    </source>
</evidence>
<dbReference type="PANTHER" id="PTHR10629">
    <property type="entry name" value="CYTOSINE-SPECIFIC METHYLTRANSFERASE"/>
    <property type="match status" value="1"/>
</dbReference>
<dbReference type="PROSITE" id="PS51038">
    <property type="entry name" value="BAH"/>
    <property type="match status" value="1"/>
</dbReference>
<evidence type="ECO:0000256" key="9">
    <source>
        <dbReference type="RuleBase" id="RU000416"/>
    </source>
</evidence>
<sequence length="806" mass="92220">CNYTFNSKNNLSSNEPDELGTKPIKHKECSKQILHSIKWLKKNTTKYNDYETYSSVCVDDFMIQQGDCVMLHAEDPNEPLRIATVCYMYDSPTDGAMFHAHFYCRGSDTILGNAANPRELFVVDDCDDYPVGCIVKKAQVEFRKTPENWSYLGGEINLLVEMEENGESYYFSKIYDYEFSKFRDYNEYHSLDSNLKCMSCRWQNAIKNYETPSYKDNCILWRKDVFKRGSTVFLEPGQTKHVIGSLAEKIQKVTWTTFKNVTGKCYVTFTDDIELARKWSENGPFRFYYSEAYNHKSYAIYDVPAEARKYCSGFQDSKVVPKIKYELRSQKKIMPEKNFDELPLVWPQLDRPLRCLDIYAGCGALSEGLHRAGAANTLWAIDKEIAPAQAFQLNNPDCHVYIDDCNTILKTILEGKGNDLQLPDKGDVELLIGGPPCQGFSVMNRYNNGQYSYFNNSQIITFLSYCDYYRPKYIILENVRNFVSFKKGLMFKLTLKCLLAIGYQISFGILQAGNFGIPQTRRRFILMGAAPGCALPHLPEPLHVFRKYGSSLSIVIDGLSYDTGSHWTISLPYRTICVRDAIADLPEIENGCTKTEMPYDEEPKSHFQRRIRRMNKDGLVKDHICKELSPLVEARISHIPTYPGADWRDLPNKVLELKDGSVTSILKYQYRTKDQSKMNAPRGVCRCSTGSPCDPSDKQFNTLIPWCLSHTADRHNNWAAVYGRLEWDGYFGTTVTNPEPMSTQGRVLHPEQNRVVSVRECARSQGFSDEYKFCGNILDKHRQIGNAVPPPLALALGREIIKAHNS</sequence>
<keyword evidence="3 8" id="KW-0808">Transferase</keyword>
<comment type="subcellular location">
    <subcellularLocation>
        <location evidence="1">Nucleus</location>
    </subcellularLocation>
</comment>
<dbReference type="InterPro" id="IPR029063">
    <property type="entry name" value="SAM-dependent_MTases_sf"/>
</dbReference>
<keyword evidence="5" id="KW-0677">Repeat</keyword>
<evidence type="ECO:0000256" key="4">
    <source>
        <dbReference type="ARBA" id="ARBA00022691"/>
    </source>
</evidence>
<evidence type="ECO:0000256" key="10">
    <source>
        <dbReference type="RuleBase" id="RU000417"/>
    </source>
</evidence>
<dbReference type="GO" id="GO:0003677">
    <property type="term" value="F:DNA binding"/>
    <property type="evidence" value="ECO:0007669"/>
    <property type="project" value="UniProtKB-KW"/>
</dbReference>
<feature type="domain" description="BAH" evidence="12">
    <location>
        <begin position="61"/>
        <end position="186"/>
    </location>
</feature>
<evidence type="ECO:0000256" key="1">
    <source>
        <dbReference type="ARBA" id="ARBA00004123"/>
    </source>
</evidence>
<dbReference type="InterPro" id="IPR043151">
    <property type="entry name" value="BAH_sf"/>
</dbReference>
<dbReference type="EMBL" id="JAPWTK010000025">
    <property type="protein sequence ID" value="KAJ8957071.1"/>
    <property type="molecule type" value="Genomic_DNA"/>
</dbReference>
<dbReference type="Pfam" id="PF01426">
    <property type="entry name" value="BAH"/>
    <property type="match status" value="1"/>
</dbReference>
<dbReference type="GO" id="GO:0044027">
    <property type="term" value="P:negative regulation of gene expression via chromosomal CpG island methylation"/>
    <property type="evidence" value="ECO:0007669"/>
    <property type="project" value="TreeGrafter"/>
</dbReference>
<evidence type="ECO:0000256" key="11">
    <source>
        <dbReference type="SAM" id="MobiDB-lite"/>
    </source>
</evidence>
<dbReference type="SMART" id="SM00439">
    <property type="entry name" value="BAH"/>
    <property type="match status" value="1"/>
</dbReference>
<keyword evidence="7" id="KW-0539">Nucleus</keyword>
<dbReference type="Proteomes" id="UP001162162">
    <property type="component" value="Unassembled WGS sequence"/>
</dbReference>
<dbReference type="PROSITE" id="PS00095">
    <property type="entry name" value="C5_MTASE_2"/>
    <property type="match status" value="1"/>
</dbReference>
<keyword evidence="4 8" id="KW-0949">S-adenosyl-L-methionine</keyword>
<dbReference type="AlphaFoldDB" id="A0AAV8YZG4"/>
<feature type="non-terminal residue" evidence="13">
    <location>
        <position position="1"/>
    </location>
</feature>
<proteinExistence type="inferred from homology"/>
<dbReference type="SUPFAM" id="SSF53335">
    <property type="entry name" value="S-adenosyl-L-methionine-dependent methyltransferases"/>
    <property type="match status" value="1"/>
</dbReference>
<dbReference type="GO" id="GO:0003886">
    <property type="term" value="F:DNA (cytosine-5-)-methyltransferase activity"/>
    <property type="evidence" value="ECO:0007669"/>
    <property type="project" value="UniProtKB-EC"/>
</dbReference>
<dbReference type="InterPro" id="IPR050390">
    <property type="entry name" value="C5-Methyltransferase"/>
</dbReference>
<evidence type="ECO:0000259" key="12">
    <source>
        <dbReference type="PROSITE" id="PS51038"/>
    </source>
</evidence>
<organism evidence="13 14">
    <name type="scientific">Aromia moschata</name>
    <dbReference type="NCBI Taxonomy" id="1265417"/>
    <lineage>
        <taxon>Eukaryota</taxon>
        <taxon>Metazoa</taxon>
        <taxon>Ecdysozoa</taxon>
        <taxon>Arthropoda</taxon>
        <taxon>Hexapoda</taxon>
        <taxon>Insecta</taxon>
        <taxon>Pterygota</taxon>
        <taxon>Neoptera</taxon>
        <taxon>Endopterygota</taxon>
        <taxon>Coleoptera</taxon>
        <taxon>Polyphaga</taxon>
        <taxon>Cucujiformia</taxon>
        <taxon>Chrysomeloidea</taxon>
        <taxon>Cerambycidae</taxon>
        <taxon>Cerambycinae</taxon>
        <taxon>Callichromatini</taxon>
        <taxon>Aromia</taxon>
    </lineage>
</organism>
<dbReference type="FunFam" id="3.90.120.10:FF:000001">
    <property type="entry name" value="DNA (cytosine-5)-methyltransferase"/>
    <property type="match status" value="1"/>
</dbReference>
<dbReference type="GO" id="GO:0003682">
    <property type="term" value="F:chromatin binding"/>
    <property type="evidence" value="ECO:0007669"/>
    <property type="project" value="InterPro"/>
</dbReference>
<evidence type="ECO:0000256" key="5">
    <source>
        <dbReference type="ARBA" id="ARBA00022737"/>
    </source>
</evidence>
<comment type="similarity">
    <text evidence="8 9">Belongs to the class I-like SAM-binding methyltransferase superfamily. C5-methyltransferase family.</text>
</comment>
<comment type="caution">
    <text evidence="13">The sequence shown here is derived from an EMBL/GenBank/DDBJ whole genome shotgun (WGS) entry which is preliminary data.</text>
</comment>
<evidence type="ECO:0000256" key="3">
    <source>
        <dbReference type="ARBA" id="ARBA00022679"/>
    </source>
</evidence>
<dbReference type="Pfam" id="PF00145">
    <property type="entry name" value="DNA_methylase"/>
    <property type="match status" value="1"/>
</dbReference>
<dbReference type="GO" id="GO:0032259">
    <property type="term" value="P:methylation"/>
    <property type="evidence" value="ECO:0007669"/>
    <property type="project" value="UniProtKB-KW"/>
</dbReference>
<keyword evidence="6" id="KW-0238">DNA-binding</keyword>
<dbReference type="Gene3D" id="3.40.50.150">
    <property type="entry name" value="Vaccinia Virus protein VP39"/>
    <property type="match status" value="1"/>
</dbReference>
<dbReference type="Gene3D" id="2.30.30.490">
    <property type="match status" value="2"/>
</dbReference>
<dbReference type="NCBIfam" id="TIGR00675">
    <property type="entry name" value="dcm"/>
    <property type="match status" value="1"/>
</dbReference>
<dbReference type="PROSITE" id="PS00094">
    <property type="entry name" value="C5_MTASE_1"/>
    <property type="match status" value="1"/>
</dbReference>
<dbReference type="PANTHER" id="PTHR10629:SF52">
    <property type="entry name" value="DNA (CYTOSINE-5)-METHYLTRANSFERASE 1"/>
    <property type="match status" value="1"/>
</dbReference>
<evidence type="ECO:0000256" key="2">
    <source>
        <dbReference type="ARBA" id="ARBA00022603"/>
    </source>
</evidence>
<evidence type="ECO:0000256" key="8">
    <source>
        <dbReference type="PROSITE-ProRule" id="PRU01016"/>
    </source>
</evidence>
<dbReference type="Gene3D" id="3.90.120.10">
    <property type="entry name" value="DNA Methylase, subunit A, domain 2"/>
    <property type="match status" value="1"/>
</dbReference>
<name>A0AAV8YZG4_9CUCU</name>
<dbReference type="GO" id="GO:0005634">
    <property type="term" value="C:nucleus"/>
    <property type="evidence" value="ECO:0007669"/>
    <property type="project" value="UniProtKB-SubCell"/>
</dbReference>
<gene>
    <name evidence="13" type="ORF">NQ318_007284</name>
</gene>
<keyword evidence="2 8" id="KW-0489">Methyltransferase</keyword>
<protein>
    <recommendedName>
        <fullName evidence="10">Cytosine-specific methyltransferase</fullName>
        <ecNumber evidence="10">2.1.1.37</ecNumber>
    </recommendedName>
</protein>
<evidence type="ECO:0000313" key="14">
    <source>
        <dbReference type="Proteomes" id="UP001162162"/>
    </source>
</evidence>
<dbReference type="InterPro" id="IPR018117">
    <property type="entry name" value="C5_DNA_meth_AS"/>
</dbReference>
<dbReference type="FunFam" id="3.40.50.150:FF:000108">
    <property type="entry name" value="DNA (cytosine-5)-methyltransferase"/>
    <property type="match status" value="1"/>
</dbReference>
<evidence type="ECO:0000313" key="13">
    <source>
        <dbReference type="EMBL" id="KAJ8957071.1"/>
    </source>
</evidence>
<reference evidence="13" key="1">
    <citation type="journal article" date="2023" name="Insect Mol. Biol.">
        <title>Genome sequencing provides insights into the evolution of gene families encoding plant cell wall-degrading enzymes in longhorned beetles.</title>
        <authorList>
            <person name="Shin N.R."/>
            <person name="Okamura Y."/>
            <person name="Kirsch R."/>
            <person name="Pauchet Y."/>
        </authorList>
    </citation>
    <scope>NUCLEOTIDE SEQUENCE</scope>
    <source>
        <strain evidence="13">AMC_N1</strain>
    </source>
</reference>
<dbReference type="InterPro" id="IPR031303">
    <property type="entry name" value="C5_meth_CS"/>
</dbReference>
<dbReference type="CDD" id="cd04760">
    <property type="entry name" value="BAH_Dnmt1_I"/>
    <property type="match status" value="1"/>
</dbReference>
<feature type="compositionally biased region" description="Polar residues" evidence="11">
    <location>
        <begin position="1"/>
        <end position="14"/>
    </location>
</feature>
<accession>A0AAV8YZG4</accession>
<keyword evidence="14" id="KW-1185">Reference proteome</keyword>
<evidence type="ECO:0000256" key="6">
    <source>
        <dbReference type="ARBA" id="ARBA00023125"/>
    </source>
</evidence>
<feature type="region of interest" description="Disordered" evidence="11">
    <location>
        <begin position="1"/>
        <end position="22"/>
    </location>
</feature>
<dbReference type="EC" id="2.1.1.37" evidence="10"/>